<evidence type="ECO:0000313" key="3">
    <source>
        <dbReference type="EMBL" id="KAK3003094.1"/>
    </source>
</evidence>
<evidence type="ECO:0000313" key="4">
    <source>
        <dbReference type="Proteomes" id="UP001188597"/>
    </source>
</evidence>
<protein>
    <submittedName>
        <fullName evidence="3">Uncharacterized protein</fullName>
    </submittedName>
</protein>
<dbReference type="Proteomes" id="UP001188597">
    <property type="component" value="Unassembled WGS sequence"/>
</dbReference>
<organism evidence="3 4">
    <name type="scientific">Escallonia herrerae</name>
    <dbReference type="NCBI Taxonomy" id="1293975"/>
    <lineage>
        <taxon>Eukaryota</taxon>
        <taxon>Viridiplantae</taxon>
        <taxon>Streptophyta</taxon>
        <taxon>Embryophyta</taxon>
        <taxon>Tracheophyta</taxon>
        <taxon>Spermatophyta</taxon>
        <taxon>Magnoliopsida</taxon>
        <taxon>eudicotyledons</taxon>
        <taxon>Gunneridae</taxon>
        <taxon>Pentapetalae</taxon>
        <taxon>asterids</taxon>
        <taxon>campanulids</taxon>
        <taxon>Escalloniales</taxon>
        <taxon>Escalloniaceae</taxon>
        <taxon>Escallonia</taxon>
    </lineage>
</organism>
<gene>
    <name evidence="3" type="ORF">RJ639_018595</name>
</gene>
<dbReference type="GO" id="GO:0003676">
    <property type="term" value="F:nucleic acid binding"/>
    <property type="evidence" value="ECO:0007669"/>
    <property type="project" value="InterPro"/>
</dbReference>
<accession>A0AA88V794</accession>
<name>A0AA88V794_9ASTE</name>
<dbReference type="CDD" id="cd09279">
    <property type="entry name" value="RNase_HI_like"/>
    <property type="match status" value="1"/>
</dbReference>
<evidence type="ECO:0000259" key="1">
    <source>
        <dbReference type="Pfam" id="PF13456"/>
    </source>
</evidence>
<comment type="caution">
    <text evidence="3">The sequence shown here is derived from an EMBL/GenBank/DDBJ whole genome shotgun (WGS) entry which is preliminary data.</text>
</comment>
<dbReference type="AlphaFoldDB" id="A0AA88V794"/>
<reference evidence="3" key="1">
    <citation type="submission" date="2022-12" db="EMBL/GenBank/DDBJ databases">
        <title>Draft genome assemblies for two species of Escallonia (Escalloniales).</title>
        <authorList>
            <person name="Chanderbali A."/>
            <person name="Dervinis C."/>
            <person name="Anghel I."/>
            <person name="Soltis D."/>
            <person name="Soltis P."/>
            <person name="Zapata F."/>
        </authorList>
    </citation>
    <scope>NUCLEOTIDE SEQUENCE</scope>
    <source>
        <strain evidence="3">UCBG64.0493</strain>
        <tissue evidence="3">Leaf</tissue>
    </source>
</reference>
<keyword evidence="4" id="KW-1185">Reference proteome</keyword>
<evidence type="ECO:0000259" key="2">
    <source>
        <dbReference type="Pfam" id="PF17921"/>
    </source>
</evidence>
<dbReference type="InterPro" id="IPR036397">
    <property type="entry name" value="RNaseH_sf"/>
</dbReference>
<dbReference type="SUPFAM" id="SSF53098">
    <property type="entry name" value="Ribonuclease H-like"/>
    <property type="match status" value="1"/>
</dbReference>
<dbReference type="Gene3D" id="1.10.340.70">
    <property type="match status" value="1"/>
</dbReference>
<feature type="domain" description="RNase H type-1" evidence="1">
    <location>
        <begin position="93"/>
        <end position="169"/>
    </location>
</feature>
<feature type="domain" description="Integrase zinc-binding" evidence="2">
    <location>
        <begin position="219"/>
        <end position="271"/>
    </location>
</feature>
<dbReference type="InterPro" id="IPR041588">
    <property type="entry name" value="Integrase_H2C2"/>
</dbReference>
<dbReference type="Pfam" id="PF17921">
    <property type="entry name" value="Integrase_H2C2"/>
    <property type="match status" value="1"/>
</dbReference>
<sequence>MSRPLHSMENAESRRLHFETSINVQALADFLVDYPIPADWEISEDFPDEEVFFVEAFQLWMMFFDGSALSDGVGDRVVSVSPQRQVLPYAFILGKKSSNNVAEYQALIIGLQMALELGFPSLAVSGDSKLVINQLLKEYEVNKEDLIPYFCYATNLISEIDSAELEHIKLISRFVNNGYCLNCLTAELKRLMLFGSESLKLNIGGNLSSITSSMEGEDEAAQAMDEAHLGVCSAHQSSPKLHFRIKRMGYYWLTIVKDCLDYAKRCQACQFHANFIHQPPEPLGSTIASLPFDAWGLDVVGHLPKSSGGHLYILTVIDGQKRFHLKK</sequence>
<dbReference type="InterPro" id="IPR012337">
    <property type="entry name" value="RNaseH-like_sf"/>
</dbReference>
<proteinExistence type="predicted"/>
<dbReference type="Pfam" id="PF13456">
    <property type="entry name" value="RVT_3"/>
    <property type="match status" value="1"/>
</dbReference>
<dbReference type="GO" id="GO:0004523">
    <property type="term" value="F:RNA-DNA hybrid ribonuclease activity"/>
    <property type="evidence" value="ECO:0007669"/>
    <property type="project" value="InterPro"/>
</dbReference>
<dbReference type="EMBL" id="JAVXUP010002472">
    <property type="protein sequence ID" value="KAK3003094.1"/>
    <property type="molecule type" value="Genomic_DNA"/>
</dbReference>
<dbReference type="InterPro" id="IPR002156">
    <property type="entry name" value="RNaseH_domain"/>
</dbReference>
<dbReference type="PANTHER" id="PTHR48475">
    <property type="entry name" value="RIBONUCLEASE H"/>
    <property type="match status" value="1"/>
</dbReference>
<dbReference type="PANTHER" id="PTHR48475:SF1">
    <property type="entry name" value="RNASE H TYPE-1 DOMAIN-CONTAINING PROTEIN"/>
    <property type="match status" value="1"/>
</dbReference>
<dbReference type="Gene3D" id="3.30.420.10">
    <property type="entry name" value="Ribonuclease H-like superfamily/Ribonuclease H"/>
    <property type="match status" value="1"/>
</dbReference>